<gene>
    <name evidence="1" type="ORF">FHR20_000991</name>
</gene>
<dbReference type="InterPro" id="IPR007396">
    <property type="entry name" value="TR_PAI2-type"/>
</dbReference>
<dbReference type="InterPro" id="IPR012349">
    <property type="entry name" value="Split_barrel_FMN-bd"/>
</dbReference>
<name>A0A7X5UY64_9SPHN</name>
<dbReference type="Pfam" id="PF04299">
    <property type="entry name" value="FMN_bind_2"/>
    <property type="match status" value="1"/>
</dbReference>
<dbReference type="PANTHER" id="PTHR35802">
    <property type="entry name" value="PROTEASE SYNTHASE AND SPORULATION PROTEIN PAI 2"/>
    <property type="match status" value="1"/>
</dbReference>
<organism evidence="1 2">
    <name type="scientific">Sphingomonas leidyi</name>
    <dbReference type="NCBI Taxonomy" id="68569"/>
    <lineage>
        <taxon>Bacteria</taxon>
        <taxon>Pseudomonadati</taxon>
        <taxon>Pseudomonadota</taxon>
        <taxon>Alphaproteobacteria</taxon>
        <taxon>Sphingomonadales</taxon>
        <taxon>Sphingomonadaceae</taxon>
        <taxon>Sphingomonas</taxon>
    </lineage>
</organism>
<protein>
    <submittedName>
        <fullName evidence="1">Transcriptional regulator</fullName>
    </submittedName>
</protein>
<dbReference type="EMBL" id="JAASQV010000001">
    <property type="protein sequence ID" value="NIJ64060.1"/>
    <property type="molecule type" value="Genomic_DNA"/>
</dbReference>
<sequence>MHSPFAPRSPEDVATLLRTCPLAWLVSVDPAGEVLSSQLPLLTLPPEDGGMLLLGHMARTNPLVARLGDRPRAAILFQGPNAYVSPSWYADRDSAPTWIYVNATLTADIALREDLTDRAINLLVHQMEQGRPERWRVAEIAHRYAALRDRVIGFTATILKVDARFKLAQDEPPPVVRETLDHLGDDALIRWVETMNADRLEAEA</sequence>
<reference evidence="1 2" key="1">
    <citation type="submission" date="2020-03" db="EMBL/GenBank/DDBJ databases">
        <title>Genomic Encyclopedia of Type Strains, Phase IV (KMG-IV): sequencing the most valuable type-strain genomes for metagenomic binning, comparative biology and taxonomic classification.</title>
        <authorList>
            <person name="Goeker M."/>
        </authorList>
    </citation>
    <scope>NUCLEOTIDE SEQUENCE [LARGE SCALE GENOMIC DNA]</scope>
    <source>
        <strain evidence="1 2">DSM 4733</strain>
    </source>
</reference>
<dbReference type="AlphaFoldDB" id="A0A7X5UY64"/>
<evidence type="ECO:0000313" key="1">
    <source>
        <dbReference type="EMBL" id="NIJ64060.1"/>
    </source>
</evidence>
<keyword evidence="2" id="KW-1185">Reference proteome</keyword>
<proteinExistence type="predicted"/>
<dbReference type="RefSeq" id="WP_167298470.1">
    <property type="nucleotide sequence ID" value="NZ_JAASQV010000001.1"/>
</dbReference>
<evidence type="ECO:0000313" key="2">
    <source>
        <dbReference type="Proteomes" id="UP000564677"/>
    </source>
</evidence>
<dbReference type="PANTHER" id="PTHR35802:SF1">
    <property type="entry name" value="PROTEASE SYNTHASE AND SPORULATION PROTEIN PAI 2"/>
    <property type="match status" value="1"/>
</dbReference>
<dbReference type="Gene3D" id="2.30.110.10">
    <property type="entry name" value="Electron Transport, Fmn-binding Protein, Chain A"/>
    <property type="match status" value="1"/>
</dbReference>
<comment type="caution">
    <text evidence="1">The sequence shown here is derived from an EMBL/GenBank/DDBJ whole genome shotgun (WGS) entry which is preliminary data.</text>
</comment>
<dbReference type="SUPFAM" id="SSF50475">
    <property type="entry name" value="FMN-binding split barrel"/>
    <property type="match status" value="1"/>
</dbReference>
<accession>A0A7X5UY64</accession>
<dbReference type="Proteomes" id="UP000564677">
    <property type="component" value="Unassembled WGS sequence"/>
</dbReference>